<dbReference type="EMBL" id="MSFN02000004">
    <property type="protein sequence ID" value="PTU20929.1"/>
    <property type="molecule type" value="Genomic_DNA"/>
</dbReference>
<protein>
    <submittedName>
        <fullName evidence="1">Uncharacterized protein</fullName>
    </submittedName>
</protein>
<evidence type="ECO:0000313" key="1">
    <source>
        <dbReference type="EMBL" id="PTU20929.1"/>
    </source>
</evidence>
<dbReference type="RefSeq" id="XP_040752321.1">
    <property type="nucleotide sequence ID" value="XM_040900786.1"/>
</dbReference>
<gene>
    <name evidence="1" type="ORF">P175DRAFT_0557616</name>
</gene>
<proteinExistence type="predicted"/>
<sequence>MLWKRKDQKERRKKATFIVGLSDCCLAFENRIINGMYSGMSPPDESPVPLAPSRQGSIGRLEDYYQVLPRRAIFQDQDEGQMLFQKSSHLDTSSFMQKLSPIINALGQHSLNIKKDLASNIHQLILLSLDKYGSVYLSKNWSVQEISPASYPNHTVHHKALGHCLCRWCMIIRPESESVIELGNWESSNYQLAQRY</sequence>
<reference evidence="1 2" key="1">
    <citation type="journal article" date="2018" name="Proc. Natl. Acad. Sci. U.S.A.">
        <title>Linking secondary metabolites to gene clusters through genome sequencing of six diverse Aspergillus species.</title>
        <authorList>
            <person name="Kaerboelling I."/>
            <person name="Vesth T.C."/>
            <person name="Frisvad J.C."/>
            <person name="Nybo J.L."/>
            <person name="Theobald S."/>
            <person name="Kuo A."/>
            <person name="Bowyer P."/>
            <person name="Matsuda Y."/>
            <person name="Mondo S."/>
            <person name="Lyhne E.K."/>
            <person name="Kogle M.E."/>
            <person name="Clum A."/>
            <person name="Lipzen A."/>
            <person name="Salamov A."/>
            <person name="Ngan C.Y."/>
            <person name="Daum C."/>
            <person name="Chiniquy J."/>
            <person name="Barry K."/>
            <person name="LaButti K."/>
            <person name="Haridas S."/>
            <person name="Simmons B.A."/>
            <person name="Magnuson J.K."/>
            <person name="Mortensen U.H."/>
            <person name="Larsen T.O."/>
            <person name="Grigoriev I.V."/>
            <person name="Baker S.E."/>
            <person name="Andersen M.R."/>
        </authorList>
    </citation>
    <scope>NUCLEOTIDE SEQUENCE [LARGE SCALE GENOMIC DNA]</scope>
    <source>
        <strain evidence="1 2">IBT 24754</strain>
    </source>
</reference>
<evidence type="ECO:0000313" key="2">
    <source>
        <dbReference type="Proteomes" id="UP000244073"/>
    </source>
</evidence>
<dbReference type="GeneID" id="63817670"/>
<accession>A0A2T5LXC2</accession>
<comment type="caution">
    <text evidence="1">The sequence shown here is derived from an EMBL/GenBank/DDBJ whole genome shotgun (WGS) entry which is preliminary data.</text>
</comment>
<name>A0A2T5LXC2_9EURO</name>
<dbReference type="Proteomes" id="UP000244073">
    <property type="component" value="Unassembled WGS sequence"/>
</dbReference>
<dbReference type="VEuPathDB" id="FungiDB:P175DRAFT_0557616"/>
<dbReference type="AlphaFoldDB" id="A0A2T5LXC2"/>
<organism evidence="1 2">
    <name type="scientific">Aspergillus ochraceoroseus IBT 24754</name>
    <dbReference type="NCBI Taxonomy" id="1392256"/>
    <lineage>
        <taxon>Eukaryota</taxon>
        <taxon>Fungi</taxon>
        <taxon>Dikarya</taxon>
        <taxon>Ascomycota</taxon>
        <taxon>Pezizomycotina</taxon>
        <taxon>Eurotiomycetes</taxon>
        <taxon>Eurotiomycetidae</taxon>
        <taxon>Eurotiales</taxon>
        <taxon>Aspergillaceae</taxon>
        <taxon>Aspergillus</taxon>
        <taxon>Aspergillus subgen. Nidulantes</taxon>
    </lineage>
</organism>